<dbReference type="Proteomes" id="UP000749559">
    <property type="component" value="Unassembled WGS sequence"/>
</dbReference>
<dbReference type="GO" id="GO:0006508">
    <property type="term" value="P:proteolysis"/>
    <property type="evidence" value="ECO:0007669"/>
    <property type="project" value="UniProtKB-KW"/>
</dbReference>
<dbReference type="PROSITE" id="PS00134">
    <property type="entry name" value="TRYPSIN_HIS"/>
    <property type="match status" value="1"/>
</dbReference>
<evidence type="ECO:0000313" key="5">
    <source>
        <dbReference type="EMBL" id="CAH1798340.1"/>
    </source>
</evidence>
<keyword evidence="3" id="KW-0720">Serine protease</keyword>
<dbReference type="OrthoDB" id="10059102at2759"/>
<dbReference type="InterPro" id="IPR009003">
    <property type="entry name" value="Peptidase_S1_PA"/>
</dbReference>
<dbReference type="Gene3D" id="2.40.10.10">
    <property type="entry name" value="Trypsin-like serine proteases"/>
    <property type="match status" value="1"/>
</dbReference>
<dbReference type="InterPro" id="IPR001254">
    <property type="entry name" value="Trypsin_dom"/>
</dbReference>
<protein>
    <submittedName>
        <fullName evidence="5">Uncharacterized protein</fullName>
    </submittedName>
</protein>
<dbReference type="PANTHER" id="PTHR24252:SF7">
    <property type="entry name" value="HYALIN"/>
    <property type="match status" value="1"/>
</dbReference>
<dbReference type="InterPro" id="IPR043504">
    <property type="entry name" value="Peptidase_S1_PA_chymotrypsin"/>
</dbReference>
<dbReference type="InterPro" id="IPR018114">
    <property type="entry name" value="TRYPSIN_HIS"/>
</dbReference>
<dbReference type="SMART" id="SM00020">
    <property type="entry name" value="Tryp_SPc"/>
    <property type="match status" value="1"/>
</dbReference>
<evidence type="ECO:0000256" key="1">
    <source>
        <dbReference type="ARBA" id="ARBA00022670"/>
    </source>
</evidence>
<evidence type="ECO:0000256" key="2">
    <source>
        <dbReference type="ARBA" id="ARBA00022801"/>
    </source>
</evidence>
<keyword evidence="4" id="KW-1015">Disulfide bond</keyword>
<dbReference type="PROSITE" id="PS50240">
    <property type="entry name" value="TRYPSIN_DOM"/>
    <property type="match status" value="1"/>
</dbReference>
<proteinExistence type="predicted"/>
<keyword evidence="6" id="KW-1185">Reference proteome</keyword>
<evidence type="ECO:0000313" key="6">
    <source>
        <dbReference type="Proteomes" id="UP000749559"/>
    </source>
</evidence>
<organism evidence="5 6">
    <name type="scientific">Owenia fusiformis</name>
    <name type="common">Polychaete worm</name>
    <dbReference type="NCBI Taxonomy" id="6347"/>
    <lineage>
        <taxon>Eukaryota</taxon>
        <taxon>Metazoa</taxon>
        <taxon>Spiralia</taxon>
        <taxon>Lophotrochozoa</taxon>
        <taxon>Annelida</taxon>
        <taxon>Polychaeta</taxon>
        <taxon>Sedentaria</taxon>
        <taxon>Canalipalpata</taxon>
        <taxon>Sabellida</taxon>
        <taxon>Oweniida</taxon>
        <taxon>Oweniidae</taxon>
        <taxon>Owenia</taxon>
    </lineage>
</organism>
<accession>A0A8J1XK85</accession>
<dbReference type="SUPFAM" id="SSF50494">
    <property type="entry name" value="Trypsin-like serine proteases"/>
    <property type="match status" value="1"/>
</dbReference>
<keyword evidence="2" id="KW-0378">Hydrolase</keyword>
<dbReference type="EMBL" id="CAIIXF020000011">
    <property type="protein sequence ID" value="CAH1798340.1"/>
    <property type="molecule type" value="Genomic_DNA"/>
</dbReference>
<keyword evidence="1" id="KW-0645">Protease</keyword>
<dbReference type="FunFam" id="2.40.10.10:FF:000003">
    <property type="entry name" value="Transmembrane serine protease 3"/>
    <property type="match status" value="1"/>
</dbReference>
<dbReference type="CDD" id="cd00190">
    <property type="entry name" value="Tryp_SPc"/>
    <property type="match status" value="1"/>
</dbReference>
<reference evidence="5" key="1">
    <citation type="submission" date="2022-03" db="EMBL/GenBank/DDBJ databases">
        <authorList>
            <person name="Martin C."/>
        </authorList>
    </citation>
    <scope>NUCLEOTIDE SEQUENCE</scope>
</reference>
<name>A0A8J1XK85_OWEFU</name>
<dbReference type="Pfam" id="PF00089">
    <property type="entry name" value="Trypsin"/>
    <property type="match status" value="1"/>
</dbReference>
<sequence length="320" mass="35597">MLIRDLHKLIFVLFAIPTIGARTIKELIDDIIQESLAQSELPIPTHCGRNKYGESPNAVHKRIVGGQMSKLAEWPWLVSMMLSVNGSKHEHLCGGTLIHPQWVLTAAHCFEDVWVDYLTDDPKRWMMRIGEHNMLVDQGTHVDIPPSKIILHPQRRAPDAINRDIALVKLAYPAKLGAHVNVACLPDESDVATYQPGSVCTIAGWGHTVEGGPNISDIIRHVKVPIVPNPLCNKLYSKITELHVTPDMMCAGYKAGGRDACQYDSGGPMVCHNENENEYIHFGIVSTGYGCARGEYPGIYTRVSAYIDWIENTVTKEMEL</sequence>
<dbReference type="InterPro" id="IPR001314">
    <property type="entry name" value="Peptidase_S1A"/>
</dbReference>
<gene>
    <name evidence="5" type="ORF">OFUS_LOCUS22493</name>
</gene>
<evidence type="ECO:0000256" key="3">
    <source>
        <dbReference type="ARBA" id="ARBA00022825"/>
    </source>
</evidence>
<dbReference type="AlphaFoldDB" id="A0A8J1XK85"/>
<evidence type="ECO:0000256" key="4">
    <source>
        <dbReference type="ARBA" id="ARBA00023157"/>
    </source>
</evidence>
<dbReference type="GO" id="GO:0004252">
    <property type="term" value="F:serine-type endopeptidase activity"/>
    <property type="evidence" value="ECO:0007669"/>
    <property type="project" value="InterPro"/>
</dbReference>
<dbReference type="PANTHER" id="PTHR24252">
    <property type="entry name" value="ACROSIN-RELATED"/>
    <property type="match status" value="1"/>
</dbReference>
<comment type="caution">
    <text evidence="5">The sequence shown here is derived from an EMBL/GenBank/DDBJ whole genome shotgun (WGS) entry which is preliminary data.</text>
</comment>
<dbReference type="PRINTS" id="PR00722">
    <property type="entry name" value="CHYMOTRYPSIN"/>
</dbReference>